<evidence type="ECO:0000256" key="4">
    <source>
        <dbReference type="RuleBase" id="RU361153"/>
    </source>
</evidence>
<keyword evidence="7" id="KW-1185">Reference proteome</keyword>
<comment type="similarity">
    <text evidence="1 4">Belongs to the glycosyl hydrolase 5 (cellulase A) family.</text>
</comment>
<dbReference type="EMBL" id="CAJNJA010056363">
    <property type="protein sequence ID" value="CAE7858466.1"/>
    <property type="molecule type" value="Genomic_DNA"/>
</dbReference>
<evidence type="ECO:0000313" key="6">
    <source>
        <dbReference type="EMBL" id="CAE7858466.1"/>
    </source>
</evidence>
<proteinExistence type="inferred from homology"/>
<evidence type="ECO:0000259" key="5">
    <source>
        <dbReference type="Pfam" id="PF00150"/>
    </source>
</evidence>
<dbReference type="GO" id="GO:0000272">
    <property type="term" value="P:polysaccharide catabolic process"/>
    <property type="evidence" value="ECO:0007669"/>
    <property type="project" value="InterPro"/>
</dbReference>
<feature type="domain" description="Glycoside hydrolase family 5" evidence="5">
    <location>
        <begin position="2"/>
        <end position="130"/>
    </location>
</feature>
<protein>
    <recommendedName>
        <fullName evidence="5">Glycoside hydrolase family 5 domain-containing protein</fullName>
    </recommendedName>
</protein>
<dbReference type="AlphaFoldDB" id="A0A813AAK5"/>
<sequence length="330" mass="36557">DWHAAATEAGNAILAVNPEILIAVGGINYGKDLSGVYRLPVKLDKPNKLVYTAHSYSWSYPWLADRYQALHGQLGKDWGFIVEEHRPFTAPVWVSEFGTFSDCHKDSCANWWPDFLQYLLQGDFDWAVWHGDGTWSRDDLHPFHGPTNYGVLAADWQTPAASGELLAALQTVQAPWSGPGVRSSAQRCNAHCADSWDSGWSNGRANAAACAPCLRNRPCRGNLSVEDWCNNGWAKVSCSWTCCRAGLLEPQTCEESRCQSRYSDKYDPSWPSGLVNTSACLICLQEEQCRGFRSRSSWCSSPWAATHCQLTCCTAGFVSPSKKSASLFLQ</sequence>
<dbReference type="InterPro" id="IPR017853">
    <property type="entry name" value="GH"/>
</dbReference>
<dbReference type="OrthoDB" id="429010at2759"/>
<accession>A0A813AAK5</accession>
<dbReference type="PANTHER" id="PTHR31263">
    <property type="entry name" value="CELLULASE FAMILY PROTEIN (AFU_ORTHOLOGUE AFUA_5G14560)"/>
    <property type="match status" value="1"/>
</dbReference>
<keyword evidence="3 4" id="KW-0326">Glycosidase</keyword>
<name>A0A813AAK5_9DINO</name>
<organism evidence="6 7">
    <name type="scientific">Symbiodinium necroappetens</name>
    <dbReference type="NCBI Taxonomy" id="1628268"/>
    <lineage>
        <taxon>Eukaryota</taxon>
        <taxon>Sar</taxon>
        <taxon>Alveolata</taxon>
        <taxon>Dinophyceae</taxon>
        <taxon>Suessiales</taxon>
        <taxon>Symbiodiniaceae</taxon>
        <taxon>Symbiodinium</taxon>
    </lineage>
</organism>
<comment type="caution">
    <text evidence="6">The sequence shown here is derived from an EMBL/GenBank/DDBJ whole genome shotgun (WGS) entry which is preliminary data.</text>
</comment>
<evidence type="ECO:0000256" key="3">
    <source>
        <dbReference type="ARBA" id="ARBA00023295"/>
    </source>
</evidence>
<keyword evidence="2 4" id="KW-0378">Hydrolase</keyword>
<gene>
    <name evidence="6" type="ORF">SNEC2469_LOCUS27078</name>
</gene>
<dbReference type="Gene3D" id="3.20.20.80">
    <property type="entry name" value="Glycosidases"/>
    <property type="match status" value="1"/>
</dbReference>
<feature type="non-terminal residue" evidence="6">
    <location>
        <position position="330"/>
    </location>
</feature>
<evidence type="ECO:0000313" key="7">
    <source>
        <dbReference type="Proteomes" id="UP000601435"/>
    </source>
</evidence>
<reference evidence="6" key="1">
    <citation type="submission" date="2021-02" db="EMBL/GenBank/DDBJ databases">
        <authorList>
            <person name="Dougan E. K."/>
            <person name="Rhodes N."/>
            <person name="Thang M."/>
            <person name="Chan C."/>
        </authorList>
    </citation>
    <scope>NUCLEOTIDE SEQUENCE</scope>
</reference>
<dbReference type="GO" id="GO:0004553">
    <property type="term" value="F:hydrolase activity, hydrolyzing O-glycosyl compounds"/>
    <property type="evidence" value="ECO:0007669"/>
    <property type="project" value="InterPro"/>
</dbReference>
<dbReference type="PANTHER" id="PTHR31263:SF0">
    <property type="entry name" value="CELLULASE FAMILY PROTEIN (AFU_ORTHOLOGUE AFUA_5G14560)"/>
    <property type="match status" value="1"/>
</dbReference>
<dbReference type="Proteomes" id="UP000601435">
    <property type="component" value="Unassembled WGS sequence"/>
</dbReference>
<dbReference type="InterPro" id="IPR001547">
    <property type="entry name" value="Glyco_hydro_5"/>
</dbReference>
<dbReference type="SUPFAM" id="SSF51445">
    <property type="entry name" value="(Trans)glycosidases"/>
    <property type="match status" value="1"/>
</dbReference>
<evidence type="ECO:0000256" key="2">
    <source>
        <dbReference type="ARBA" id="ARBA00022801"/>
    </source>
</evidence>
<dbReference type="Pfam" id="PF00150">
    <property type="entry name" value="Cellulase"/>
    <property type="match status" value="1"/>
</dbReference>
<evidence type="ECO:0000256" key="1">
    <source>
        <dbReference type="ARBA" id="ARBA00005641"/>
    </source>
</evidence>